<evidence type="ECO:0000256" key="1">
    <source>
        <dbReference type="SAM" id="MobiDB-lite"/>
    </source>
</evidence>
<name>A0A8B9Q4C0_APTOW</name>
<organism evidence="2 3">
    <name type="scientific">Apteryx owenii</name>
    <name type="common">Little spotted kiwi</name>
    <dbReference type="NCBI Taxonomy" id="8824"/>
    <lineage>
        <taxon>Eukaryota</taxon>
        <taxon>Metazoa</taxon>
        <taxon>Chordata</taxon>
        <taxon>Craniata</taxon>
        <taxon>Vertebrata</taxon>
        <taxon>Euteleostomi</taxon>
        <taxon>Archelosauria</taxon>
        <taxon>Archosauria</taxon>
        <taxon>Dinosauria</taxon>
        <taxon>Saurischia</taxon>
        <taxon>Theropoda</taxon>
        <taxon>Coelurosauria</taxon>
        <taxon>Aves</taxon>
        <taxon>Palaeognathae</taxon>
        <taxon>Apterygiformes</taxon>
        <taxon>Apterygidae</taxon>
        <taxon>Apteryx</taxon>
    </lineage>
</organism>
<dbReference type="Gene3D" id="1.10.510.10">
    <property type="entry name" value="Transferase(Phosphotransferase) domain 1"/>
    <property type="match status" value="2"/>
</dbReference>
<dbReference type="Ensembl" id="ENSAOWT00000022994.1">
    <property type="protein sequence ID" value="ENSAOWP00000020287.1"/>
    <property type="gene ID" value="ENSAOWG00000013736.1"/>
</dbReference>
<dbReference type="Proteomes" id="UP000694424">
    <property type="component" value="Unplaced"/>
</dbReference>
<sequence length="394" mass="44900">MLLLCDPQSQVKMPYMKKTSGKRAPAKRKLAEEFAVGEILADTTKKEWKLGVSIGQGGFGRLYLADVNSSKSVGSDAPYVVKVEPSQNGPLFTELKFYMRAAKPDEIQKWTKSHKLKYLGVPRYWGSGLHEKSGNSYRFMIMDRFGRDLQRIYEENAKRFAHKTVLQLGLRIVYLVDYGLAYRYCPEGVHKVYKEDPKRCHDGTIEYTSIDAHKGVAPSRRGDLEILGYCMIHWLSGHLPWEDNLKDPNFVKDSKIRCRDNISDLMDKCFPGKNKPDEIAKYMEKVKLLSYEEKPVYQHFREILLQGLKAIGQRDDGVLDFGLSENGDLQAKPMQKKKRKTAAATDESTEAEMEDVGSPQKKKPTSSKAVATKTRRMMSPKTKKGTATRKKVQK</sequence>
<proteinExistence type="predicted"/>
<evidence type="ECO:0000313" key="3">
    <source>
        <dbReference type="Proteomes" id="UP000694424"/>
    </source>
</evidence>
<evidence type="ECO:0000313" key="2">
    <source>
        <dbReference type="Ensembl" id="ENSAOWP00000020287.1"/>
    </source>
</evidence>
<dbReference type="InterPro" id="IPR011009">
    <property type="entry name" value="Kinase-like_dom_sf"/>
</dbReference>
<dbReference type="InterPro" id="IPR050235">
    <property type="entry name" value="CK1_Ser-Thr_kinase"/>
</dbReference>
<protein>
    <submittedName>
        <fullName evidence="2">VRK serine/threonine kinase 1</fullName>
    </submittedName>
</protein>
<keyword evidence="3" id="KW-1185">Reference proteome</keyword>
<feature type="region of interest" description="Disordered" evidence="1">
    <location>
        <begin position="330"/>
        <end position="394"/>
    </location>
</feature>
<dbReference type="SUPFAM" id="SSF56112">
    <property type="entry name" value="Protein kinase-like (PK-like)"/>
    <property type="match status" value="1"/>
</dbReference>
<reference evidence="2" key="1">
    <citation type="submission" date="2025-08" db="UniProtKB">
        <authorList>
            <consortium name="Ensembl"/>
        </authorList>
    </citation>
    <scope>IDENTIFICATION</scope>
</reference>
<dbReference type="PANTHER" id="PTHR11909">
    <property type="entry name" value="CASEIN KINASE-RELATED"/>
    <property type="match status" value="1"/>
</dbReference>
<reference evidence="2" key="2">
    <citation type="submission" date="2025-09" db="UniProtKB">
        <authorList>
            <consortium name="Ensembl"/>
        </authorList>
    </citation>
    <scope>IDENTIFICATION</scope>
</reference>
<feature type="compositionally biased region" description="Basic residues" evidence="1">
    <location>
        <begin position="373"/>
        <end position="394"/>
    </location>
</feature>
<dbReference type="AlphaFoldDB" id="A0A8B9Q4C0"/>
<accession>A0A8B9Q4C0</accession>